<dbReference type="RefSeq" id="WP_379906345.1">
    <property type="nucleotide sequence ID" value="NZ_JBHRTR010000050.1"/>
</dbReference>
<evidence type="ECO:0000256" key="1">
    <source>
        <dbReference type="HAMAP-Rule" id="MF_00676"/>
    </source>
</evidence>
<protein>
    <recommendedName>
        <fullName evidence="1">UPF0260 protein ACFOGJ_26800</fullName>
    </recommendedName>
</protein>
<reference evidence="3" key="1">
    <citation type="journal article" date="2019" name="Int. J. Syst. Evol. Microbiol.">
        <title>The Global Catalogue of Microorganisms (GCM) 10K type strain sequencing project: providing services to taxonomists for standard genome sequencing and annotation.</title>
        <authorList>
            <consortium name="The Broad Institute Genomics Platform"/>
            <consortium name="The Broad Institute Genome Sequencing Center for Infectious Disease"/>
            <person name="Wu L."/>
            <person name="Ma J."/>
        </authorList>
    </citation>
    <scope>NUCLEOTIDE SEQUENCE [LARGE SCALE GENOMIC DNA]</scope>
    <source>
        <strain evidence="3">KCTC 42964</strain>
    </source>
</reference>
<dbReference type="InterPro" id="IPR008228">
    <property type="entry name" value="UCP006173"/>
</dbReference>
<sequence>MTGPAASDGPVPADVADAPFWRRKTLAQMSAAEWESLCDGCGKCCLHKIEWADTREIEYTNVACRLFDSGSCRCTDYPNRKAKVPDCVVLTPAVIDSLHWMPSTCAYRLVSEGQDLPAWHHLVCGDREAVHRAGIGVRGLTLSEDEAGDLEDHIVDWIE</sequence>
<dbReference type="PANTHER" id="PTHR37421">
    <property type="entry name" value="UPF0260 PROTEIN YCGN"/>
    <property type="match status" value="1"/>
</dbReference>
<dbReference type="PANTHER" id="PTHR37421:SF1">
    <property type="entry name" value="UPF0260 PROTEIN YCGN"/>
    <property type="match status" value="1"/>
</dbReference>
<evidence type="ECO:0000313" key="3">
    <source>
        <dbReference type="Proteomes" id="UP001595528"/>
    </source>
</evidence>
<evidence type="ECO:0000313" key="2">
    <source>
        <dbReference type="EMBL" id="MFC3230883.1"/>
    </source>
</evidence>
<keyword evidence="3" id="KW-1185">Reference proteome</keyword>
<dbReference type="PIRSF" id="PIRSF006173">
    <property type="entry name" value="UCP006173"/>
    <property type="match status" value="1"/>
</dbReference>
<comment type="caution">
    <text evidence="2">The sequence shown here is derived from an EMBL/GenBank/DDBJ whole genome shotgun (WGS) entry which is preliminary data.</text>
</comment>
<dbReference type="EMBL" id="JBHRTR010000050">
    <property type="protein sequence ID" value="MFC3230883.1"/>
    <property type="molecule type" value="Genomic_DNA"/>
</dbReference>
<organism evidence="2 3">
    <name type="scientific">Marinibaculum pumilum</name>
    <dbReference type="NCBI Taxonomy" id="1766165"/>
    <lineage>
        <taxon>Bacteria</taxon>
        <taxon>Pseudomonadati</taxon>
        <taxon>Pseudomonadota</taxon>
        <taxon>Alphaproteobacteria</taxon>
        <taxon>Rhodospirillales</taxon>
        <taxon>Rhodospirillaceae</taxon>
        <taxon>Marinibaculum</taxon>
    </lineage>
</organism>
<dbReference type="NCBIfam" id="NF003507">
    <property type="entry name" value="PRK05170.2-5"/>
    <property type="match status" value="1"/>
</dbReference>
<name>A0ABV7L874_9PROT</name>
<dbReference type="Pfam" id="PF03692">
    <property type="entry name" value="CxxCxxCC"/>
    <property type="match status" value="1"/>
</dbReference>
<proteinExistence type="inferred from homology"/>
<accession>A0ABV7L874</accession>
<dbReference type="Proteomes" id="UP001595528">
    <property type="component" value="Unassembled WGS sequence"/>
</dbReference>
<dbReference type="HAMAP" id="MF_00676">
    <property type="entry name" value="UPF0260"/>
    <property type="match status" value="1"/>
</dbReference>
<gene>
    <name evidence="2" type="ORF">ACFOGJ_26800</name>
</gene>
<dbReference type="NCBIfam" id="NF003501">
    <property type="entry name" value="PRK05170.1-5"/>
    <property type="match status" value="1"/>
</dbReference>
<comment type="similarity">
    <text evidence="1">Belongs to the UPF0260 family.</text>
</comment>
<dbReference type="InterPro" id="IPR005358">
    <property type="entry name" value="Puta_zinc/iron-chelating_dom"/>
</dbReference>